<protein>
    <submittedName>
        <fullName evidence="4">Alpha/beta hydrolase</fullName>
    </submittedName>
</protein>
<dbReference type="InterPro" id="IPR029058">
    <property type="entry name" value="AB_hydrolase_fold"/>
</dbReference>
<dbReference type="Pfam" id="PF07859">
    <property type="entry name" value="Abhydrolase_3"/>
    <property type="match status" value="1"/>
</dbReference>
<evidence type="ECO:0000256" key="1">
    <source>
        <dbReference type="ARBA" id="ARBA00022801"/>
    </source>
</evidence>
<dbReference type="InterPro" id="IPR013094">
    <property type="entry name" value="AB_hydrolase_3"/>
</dbReference>
<keyword evidence="2" id="KW-0812">Transmembrane</keyword>
<accession>A0A848EN66</accession>
<proteinExistence type="predicted"/>
<evidence type="ECO:0000259" key="3">
    <source>
        <dbReference type="Pfam" id="PF07859"/>
    </source>
</evidence>
<dbReference type="AlphaFoldDB" id="A0A848EN66"/>
<keyword evidence="1 4" id="KW-0378">Hydrolase</keyword>
<organism evidence="4 5">
    <name type="scientific">Megasphaera elsdenii</name>
    <dbReference type="NCBI Taxonomy" id="907"/>
    <lineage>
        <taxon>Bacteria</taxon>
        <taxon>Bacillati</taxon>
        <taxon>Bacillota</taxon>
        <taxon>Negativicutes</taxon>
        <taxon>Veillonellales</taxon>
        <taxon>Veillonellaceae</taxon>
        <taxon>Megasphaera</taxon>
    </lineage>
</organism>
<dbReference type="SUPFAM" id="SSF53474">
    <property type="entry name" value="alpha/beta-Hydrolases"/>
    <property type="match status" value="1"/>
</dbReference>
<dbReference type="RefSeq" id="WP_169012987.1">
    <property type="nucleotide sequence ID" value="NZ_JABBJH010000001.1"/>
</dbReference>
<comment type="caution">
    <text evidence="4">The sequence shown here is derived from an EMBL/GenBank/DDBJ whole genome shotgun (WGS) entry which is preliminary data.</text>
</comment>
<reference evidence="4 5" key="1">
    <citation type="submission" date="2020-04" db="EMBL/GenBank/DDBJ databases">
        <authorList>
            <person name="Hitch T.C.A."/>
            <person name="Wylensek D."/>
            <person name="Clavel T."/>
        </authorList>
    </citation>
    <scope>NUCLEOTIDE SEQUENCE [LARGE SCALE GENOMIC DNA]</scope>
    <source>
        <strain evidence="4 5">WCA-386-APC-2A</strain>
    </source>
</reference>
<dbReference type="InterPro" id="IPR050300">
    <property type="entry name" value="GDXG_lipolytic_enzyme"/>
</dbReference>
<gene>
    <name evidence="4" type="ORF">HG933_01130</name>
</gene>
<feature type="domain" description="Alpha/beta hydrolase fold-3" evidence="3">
    <location>
        <begin position="103"/>
        <end position="307"/>
    </location>
</feature>
<evidence type="ECO:0000313" key="4">
    <source>
        <dbReference type="EMBL" id="NMK38018.1"/>
    </source>
</evidence>
<keyword evidence="2" id="KW-0472">Membrane</keyword>
<dbReference type="EMBL" id="JABBJH010000001">
    <property type="protein sequence ID" value="NMK38018.1"/>
    <property type="molecule type" value="Genomic_DNA"/>
</dbReference>
<name>A0A848EN66_MEGEL</name>
<sequence length="333" mass="36916">MKNKIIYGITIGVIGVMLAGAQTAMSAAAWMLPETGLQMESQAKQAYVAKEMGKFFHPQPGDTKPAPVKFEVPDGWIYRTFTVDGLKMEQVQNPSGKKGRVLLKLHGGGYVQGLHDRHRQMGVNQAVLTEAQSLYMVHYRLAPEYPFPAALEDAFKAYEYILNQGVEPENIIVIGDSAGGNLALELAVYLKEHNMPQPKMLILISPLTTFANDLPSRGYNMDRDLVLGRNASPLYKAVEDSTYSKGTDLKNPQLSPLYANLTGLPPMLIQAGGYELLLDDSIELMRKAASNDVDVTLTVYPGMPHEFSLMMPELDDSVASFREIRDFVSRQMR</sequence>
<keyword evidence="2" id="KW-1133">Transmembrane helix</keyword>
<dbReference type="PANTHER" id="PTHR48081">
    <property type="entry name" value="AB HYDROLASE SUPERFAMILY PROTEIN C4A8.06C"/>
    <property type="match status" value="1"/>
</dbReference>
<evidence type="ECO:0000256" key="2">
    <source>
        <dbReference type="SAM" id="Phobius"/>
    </source>
</evidence>
<dbReference type="GO" id="GO:0016787">
    <property type="term" value="F:hydrolase activity"/>
    <property type="evidence" value="ECO:0007669"/>
    <property type="project" value="UniProtKB-KW"/>
</dbReference>
<evidence type="ECO:0000313" key="5">
    <source>
        <dbReference type="Proteomes" id="UP000536773"/>
    </source>
</evidence>
<dbReference type="Gene3D" id="3.40.50.1820">
    <property type="entry name" value="alpha/beta hydrolase"/>
    <property type="match status" value="1"/>
</dbReference>
<dbReference type="PANTHER" id="PTHR48081:SF8">
    <property type="entry name" value="ALPHA_BETA HYDROLASE FOLD-3 DOMAIN-CONTAINING PROTEIN-RELATED"/>
    <property type="match status" value="1"/>
</dbReference>
<dbReference type="Proteomes" id="UP000536773">
    <property type="component" value="Unassembled WGS sequence"/>
</dbReference>
<feature type="transmembrane region" description="Helical" evidence="2">
    <location>
        <begin position="7"/>
        <end position="32"/>
    </location>
</feature>